<dbReference type="AlphaFoldDB" id="A0A816LYP4"/>
<dbReference type="EMBL" id="CAJNRG010000078">
    <property type="protein sequence ID" value="CAF1966677.1"/>
    <property type="molecule type" value="Genomic_DNA"/>
</dbReference>
<protein>
    <submittedName>
        <fullName evidence="4">Uncharacterized protein</fullName>
    </submittedName>
</protein>
<evidence type="ECO:0000256" key="1">
    <source>
        <dbReference type="ARBA" id="ARBA00023002"/>
    </source>
</evidence>
<dbReference type="PANTHER" id="PTHR43313:SF1">
    <property type="entry name" value="3BETA-HYDROXYSTEROID DEHYDROGENASE DHS-16"/>
    <property type="match status" value="1"/>
</dbReference>
<reference evidence="4" key="1">
    <citation type="submission" date="2021-02" db="EMBL/GenBank/DDBJ databases">
        <authorList>
            <person name="Nowell W R."/>
        </authorList>
    </citation>
    <scope>NUCLEOTIDE SEQUENCE</scope>
</reference>
<dbReference type="PANTHER" id="PTHR43313">
    <property type="entry name" value="SHORT-CHAIN DEHYDROGENASE/REDUCTASE FAMILY 9C"/>
    <property type="match status" value="1"/>
</dbReference>
<dbReference type="Pfam" id="PF00106">
    <property type="entry name" value="adh_short"/>
    <property type="match status" value="1"/>
</dbReference>
<feature type="signal peptide" evidence="3">
    <location>
        <begin position="1"/>
        <end position="19"/>
    </location>
</feature>
<accession>A0A816LYP4</accession>
<gene>
    <name evidence="5" type="ORF">UXM345_LOCUS28065</name>
    <name evidence="4" type="ORF">XDN619_LOCUS1661</name>
</gene>
<dbReference type="PRINTS" id="PR00080">
    <property type="entry name" value="SDRFAMILY"/>
</dbReference>
<dbReference type="Gene3D" id="3.40.50.720">
    <property type="entry name" value="NAD(P)-binding Rossmann-like Domain"/>
    <property type="match status" value="1"/>
</dbReference>
<dbReference type="PRINTS" id="PR00081">
    <property type="entry name" value="GDHRDH"/>
</dbReference>
<evidence type="ECO:0000313" key="5">
    <source>
        <dbReference type="EMBL" id="CAF4202152.1"/>
    </source>
</evidence>
<dbReference type="SUPFAM" id="SSF51735">
    <property type="entry name" value="NAD(P)-binding Rossmann-fold domains"/>
    <property type="match status" value="1"/>
</dbReference>
<dbReference type="Proteomes" id="UP000663887">
    <property type="component" value="Unassembled WGS sequence"/>
</dbReference>
<evidence type="ECO:0000256" key="3">
    <source>
        <dbReference type="SAM" id="SignalP"/>
    </source>
</evidence>
<dbReference type="GO" id="GO:0016491">
    <property type="term" value="F:oxidoreductase activity"/>
    <property type="evidence" value="ECO:0007669"/>
    <property type="project" value="UniProtKB-KW"/>
</dbReference>
<keyword evidence="3" id="KW-0732">Signal</keyword>
<comment type="caution">
    <text evidence="4">The sequence shown here is derived from an EMBL/GenBank/DDBJ whole genome shotgun (WGS) entry which is preliminary data.</text>
</comment>
<dbReference type="GO" id="GO:0008202">
    <property type="term" value="P:steroid metabolic process"/>
    <property type="evidence" value="ECO:0007669"/>
    <property type="project" value="TreeGrafter"/>
</dbReference>
<evidence type="ECO:0000256" key="2">
    <source>
        <dbReference type="RuleBase" id="RU000363"/>
    </source>
</evidence>
<organism evidence="4 6">
    <name type="scientific">Rotaria magnacalcarata</name>
    <dbReference type="NCBI Taxonomy" id="392030"/>
    <lineage>
        <taxon>Eukaryota</taxon>
        <taxon>Metazoa</taxon>
        <taxon>Spiralia</taxon>
        <taxon>Gnathifera</taxon>
        <taxon>Rotifera</taxon>
        <taxon>Eurotatoria</taxon>
        <taxon>Bdelloidea</taxon>
        <taxon>Philodinida</taxon>
        <taxon>Philodinidae</taxon>
        <taxon>Rotaria</taxon>
    </lineage>
</organism>
<comment type="similarity">
    <text evidence="2">Belongs to the short-chain dehydrogenases/reductases (SDR) family.</text>
</comment>
<evidence type="ECO:0000313" key="6">
    <source>
        <dbReference type="Proteomes" id="UP000663887"/>
    </source>
</evidence>
<dbReference type="Proteomes" id="UP000663842">
    <property type="component" value="Unassembled WGS sequence"/>
</dbReference>
<keyword evidence="1" id="KW-0560">Oxidoreductase</keyword>
<dbReference type="InterPro" id="IPR036291">
    <property type="entry name" value="NAD(P)-bd_dom_sf"/>
</dbReference>
<name>A0A816LYP4_9BILA</name>
<evidence type="ECO:0000313" key="4">
    <source>
        <dbReference type="EMBL" id="CAF1966677.1"/>
    </source>
</evidence>
<sequence length="325" mass="36688">MCCTLTLVVLLYVAYYLYKHFFPPPNINPKDKYVLISGCDTGFGHALAIELDKQGFNVLAGVYVNDNIVTLKNKLSSNATVFRLDITKDEDVNSVYALVEKKTTTLHALVNNAGIGISGYIDWNTSEFLRKTMDVNFFGHVAMTKKFLPLLISKRDSRVINICSVAGFLAPSCLSAYSASKYALESFSDCLRREMAPWGLRVSAIEPGFMRTPIIESASISFEDLWSSLPKDVQMRWGEDFVKENLSKRATSPLIKYAEDPMKVVRALQHAIINTKPNIRYRPGWQSSFIFFPLSIMPAWIVDWVLNRLDNLSVLPASVYKQLKD</sequence>
<dbReference type="InterPro" id="IPR002347">
    <property type="entry name" value="SDR_fam"/>
</dbReference>
<dbReference type="PROSITE" id="PS00061">
    <property type="entry name" value="ADH_SHORT"/>
    <property type="match status" value="1"/>
</dbReference>
<proteinExistence type="inferred from homology"/>
<feature type="chain" id="PRO_5036412966" evidence="3">
    <location>
        <begin position="20"/>
        <end position="325"/>
    </location>
</feature>
<dbReference type="InterPro" id="IPR020904">
    <property type="entry name" value="Sc_DH/Rdtase_CS"/>
</dbReference>
<dbReference type="EMBL" id="CAJOBF010006288">
    <property type="protein sequence ID" value="CAF4202152.1"/>
    <property type="molecule type" value="Genomic_DNA"/>
</dbReference>